<name>A0A2P1CAE6_9CAUD</name>
<dbReference type="RefSeq" id="YP_010672048.1">
    <property type="nucleotide sequence ID" value="NC_070974.1"/>
</dbReference>
<dbReference type="KEGG" id="vg:77948318"/>
<dbReference type="GO" id="GO:0006139">
    <property type="term" value="P:nucleobase-containing compound metabolic process"/>
    <property type="evidence" value="ECO:0007669"/>
    <property type="project" value="InterPro"/>
</dbReference>
<sequence>MALRIACTDIETNNLYLDVDKWHCAWIIEPTTGIRKGYRPEQWKEYLEDLAGYDIVIGHNVIDYDFPVLAKLFPNEFRIKRVFDTLVLSRMLEPDRQGGHSLKSWGVALGILKGTYGEGEDVWDVFSEDMFNYCEQDVNVTVALYLHLCEKAGFDPFNPPSSLIEFYK</sequence>
<accession>A0A2P1CAE6</accession>
<evidence type="ECO:0000313" key="3">
    <source>
        <dbReference type="Proteomes" id="UP000240649"/>
    </source>
</evidence>
<keyword evidence="3" id="KW-1185">Reference proteome</keyword>
<dbReference type="GeneID" id="77948318"/>
<protein>
    <recommendedName>
        <fullName evidence="1">3'-5' exonuclease domain-containing protein</fullName>
    </recommendedName>
</protein>
<dbReference type="InterPro" id="IPR002562">
    <property type="entry name" value="3'-5'_exonuclease_dom"/>
</dbReference>
<reference evidence="2 3" key="1">
    <citation type="submission" date="2018-01" db="EMBL/GenBank/DDBJ databases">
        <title>Draft Genome Sequence of Salmonella Enteritidis Phage SE131.</title>
        <authorList>
            <person name="Kim Y."/>
            <person name="Han B.K."/>
            <person name="Kim H."/>
            <person name="Kim D."/>
        </authorList>
    </citation>
    <scope>NUCLEOTIDE SEQUENCE [LARGE SCALE GENOMIC DNA]</scope>
</reference>
<proteinExistence type="predicted"/>
<dbReference type="Gene3D" id="3.30.420.10">
    <property type="entry name" value="Ribonuclease H-like superfamily/Ribonuclease H"/>
    <property type="match status" value="1"/>
</dbReference>
<dbReference type="InterPro" id="IPR012337">
    <property type="entry name" value="RNaseH-like_sf"/>
</dbReference>
<feature type="domain" description="3'-5' exonuclease" evidence="1">
    <location>
        <begin position="46"/>
        <end position="149"/>
    </location>
</feature>
<dbReference type="InterPro" id="IPR036397">
    <property type="entry name" value="RNaseH_sf"/>
</dbReference>
<dbReference type="Pfam" id="PF01612">
    <property type="entry name" value="DNA_pol_A_exo1"/>
    <property type="match status" value="1"/>
</dbReference>
<dbReference type="GO" id="GO:0003676">
    <property type="term" value="F:nucleic acid binding"/>
    <property type="evidence" value="ECO:0007669"/>
    <property type="project" value="InterPro"/>
</dbReference>
<dbReference type="Proteomes" id="UP000240649">
    <property type="component" value="Segment"/>
</dbReference>
<evidence type="ECO:0000313" key="2">
    <source>
        <dbReference type="EMBL" id="AVJ48199.1"/>
    </source>
</evidence>
<dbReference type="SUPFAM" id="SSF53098">
    <property type="entry name" value="Ribonuclease H-like"/>
    <property type="match status" value="1"/>
</dbReference>
<organism evidence="2 3">
    <name type="scientific">Salmonella phage SE131</name>
    <dbReference type="NCBI Taxonomy" id="2081631"/>
    <lineage>
        <taxon>Viruses</taxon>
        <taxon>Duplodnaviria</taxon>
        <taxon>Heunggongvirae</taxon>
        <taxon>Uroviricota</taxon>
        <taxon>Caudoviricetes</taxon>
        <taxon>Grimontviridae</taxon>
        <taxon>Moazamivirus</taxon>
        <taxon>Moazamivirus SE131</taxon>
    </lineage>
</organism>
<dbReference type="GO" id="GO:0008408">
    <property type="term" value="F:3'-5' exonuclease activity"/>
    <property type="evidence" value="ECO:0007669"/>
    <property type="project" value="InterPro"/>
</dbReference>
<dbReference type="EMBL" id="MG873442">
    <property type="protein sequence ID" value="AVJ48199.1"/>
    <property type="molecule type" value="Genomic_DNA"/>
</dbReference>
<evidence type="ECO:0000259" key="1">
    <source>
        <dbReference type="Pfam" id="PF01612"/>
    </source>
</evidence>